<proteinExistence type="predicted"/>
<dbReference type="AlphaFoldDB" id="A0A6P7H6W6"/>
<dbReference type="OrthoDB" id="10263782at2759"/>
<sequence>MSCRYFSLLHKTIKNNNCVAILLRNYSRKVGSGNTSESPYKYVKSKQPIEDSCNLVWRDPSFELLAANEFPLFLRGNIGIAWYDTQTTVRSQHELIMEQIDDSSCEQGDMVVRIQTCPTLLRQIAKDLFPYRTLQDNGELSVITVALKPNIKDLRKNKELETERLAQTFLIAAKSICDKLRNVGYWADFINPFSGRPYFAPSALRELYQNDEKFRCLDFQIVEIKDCKVISNEDSGKKHFIGSLFTNAPSNKDNLNSIFV</sequence>
<evidence type="ECO:0000313" key="1">
    <source>
        <dbReference type="EnsemblMetazoa" id="XP_050513940.1"/>
    </source>
</evidence>
<dbReference type="PANTHER" id="PTHR13192">
    <property type="entry name" value="MY011 PROTEIN"/>
    <property type="match status" value="1"/>
</dbReference>
<name>A0A6P7H6W6_DIAVI</name>
<dbReference type="PANTHER" id="PTHR13192:SF3">
    <property type="entry name" value="COBALAMIN TRAFFICKING PROTEIN CBLD"/>
    <property type="match status" value="1"/>
</dbReference>
<dbReference type="Proteomes" id="UP001652700">
    <property type="component" value="Unplaced"/>
</dbReference>
<reference evidence="3" key="1">
    <citation type="submission" date="2025-04" db="UniProtKB">
        <authorList>
            <consortium name="RefSeq"/>
        </authorList>
    </citation>
    <scope>IDENTIFICATION</scope>
</reference>
<dbReference type="GO" id="GO:0009235">
    <property type="term" value="P:cobalamin metabolic process"/>
    <property type="evidence" value="ECO:0007669"/>
    <property type="project" value="InterPro"/>
</dbReference>
<reference evidence="1" key="2">
    <citation type="submission" date="2025-05" db="UniProtKB">
        <authorList>
            <consortium name="EnsemblMetazoa"/>
        </authorList>
    </citation>
    <scope>IDENTIFICATION</scope>
</reference>
<dbReference type="EnsemblMetazoa" id="XM_050657983.1">
    <property type="protein sequence ID" value="XP_050513940.1"/>
    <property type="gene ID" value="LOC126889583"/>
</dbReference>
<accession>A0A6P7H6W6</accession>
<dbReference type="Pfam" id="PF10229">
    <property type="entry name" value="MMADHC"/>
    <property type="match status" value="1"/>
</dbReference>
<dbReference type="FunCoup" id="A0A6P7H6W6">
    <property type="interactions" value="91"/>
</dbReference>
<gene>
    <name evidence="3" type="primary">LOC114346927</name>
</gene>
<evidence type="ECO:0000313" key="3">
    <source>
        <dbReference type="RefSeq" id="XP_028153468.1"/>
    </source>
</evidence>
<protein>
    <submittedName>
        <fullName evidence="3">Methylmalonic aciduria and homocystinuria type D homolog, mitochondrial-like</fullName>
    </submittedName>
</protein>
<dbReference type="InterPro" id="IPR019362">
    <property type="entry name" value="MMADHC"/>
</dbReference>
<dbReference type="RefSeq" id="XP_028153468.1">
    <property type="nucleotide sequence ID" value="XM_028297667.1"/>
</dbReference>
<dbReference type="GO" id="GO:0005739">
    <property type="term" value="C:mitochondrion"/>
    <property type="evidence" value="ECO:0007669"/>
    <property type="project" value="TreeGrafter"/>
</dbReference>
<organism evidence="3">
    <name type="scientific">Diabrotica virgifera virgifera</name>
    <name type="common">western corn rootworm</name>
    <dbReference type="NCBI Taxonomy" id="50390"/>
    <lineage>
        <taxon>Eukaryota</taxon>
        <taxon>Metazoa</taxon>
        <taxon>Ecdysozoa</taxon>
        <taxon>Arthropoda</taxon>
        <taxon>Hexapoda</taxon>
        <taxon>Insecta</taxon>
        <taxon>Pterygota</taxon>
        <taxon>Neoptera</taxon>
        <taxon>Endopterygota</taxon>
        <taxon>Coleoptera</taxon>
        <taxon>Polyphaga</taxon>
        <taxon>Cucujiformia</taxon>
        <taxon>Chrysomeloidea</taxon>
        <taxon>Chrysomelidae</taxon>
        <taxon>Galerucinae</taxon>
        <taxon>Diabroticina</taxon>
        <taxon>Diabroticites</taxon>
        <taxon>Diabrotica</taxon>
    </lineage>
</organism>
<evidence type="ECO:0000313" key="2">
    <source>
        <dbReference type="Proteomes" id="UP001652700"/>
    </source>
</evidence>
<dbReference type="InParanoid" id="A0A6P7H6W6"/>
<keyword evidence="2" id="KW-1185">Reference proteome</keyword>